<dbReference type="SUPFAM" id="SSF51735">
    <property type="entry name" value="NAD(P)-binding Rossmann-fold domains"/>
    <property type="match status" value="1"/>
</dbReference>
<dbReference type="AlphaFoldDB" id="A0A0P6XND7"/>
<proteinExistence type="predicted"/>
<evidence type="ECO:0000313" key="2">
    <source>
        <dbReference type="Proteomes" id="UP000050501"/>
    </source>
</evidence>
<protein>
    <recommendedName>
        <fullName evidence="3">Molybdenum hydroxylase</fullName>
    </recommendedName>
</protein>
<dbReference type="STRING" id="229921.ADN01_06220"/>
<keyword evidence="2" id="KW-1185">Reference proteome</keyword>
<comment type="caution">
    <text evidence="1">The sequence shown here is derived from an EMBL/GenBank/DDBJ whole genome shotgun (WGS) entry which is preliminary data.</text>
</comment>
<evidence type="ECO:0008006" key="3">
    <source>
        <dbReference type="Google" id="ProtNLM"/>
    </source>
</evidence>
<name>A0A0P6XND7_9CHLR</name>
<dbReference type="OrthoDB" id="9815497at2"/>
<accession>A0A0P6XND7</accession>
<dbReference type="InterPro" id="IPR017695">
    <property type="entry name" value="Se-dep_Mo_hydrolase_YqeB"/>
</dbReference>
<dbReference type="Proteomes" id="UP000050501">
    <property type="component" value="Unassembled WGS sequence"/>
</dbReference>
<evidence type="ECO:0000313" key="1">
    <source>
        <dbReference type="EMBL" id="KPL85128.1"/>
    </source>
</evidence>
<sequence length="266" mass="28300">MKVLIRGGGDLASGIALRLYRAGARVLVTELSAPVMVRRLVSFGQAVYQKNIDVEGVSGQLIHAVDEAEVVHQQGDVAVLVDPDLTCLSAYQPDVLVDCRMLKRPPETGLDAAALVIGIGPGFTAGQDCHAVVETNRGHCMGRVYWQGQAQNDTRIPEAVLNHEADRVLRSPADGEIEVIPAIGSVIQKGELIARVAGHEVTAPWFGVLRGILMSGLPVEAGMKIGDLDPRGEPRYCYMVSDKSLAVGGGVLEAILSRPALRAKIA</sequence>
<gene>
    <name evidence="1" type="ORF">ADN01_06220</name>
</gene>
<reference evidence="1 2" key="1">
    <citation type="submission" date="2015-07" db="EMBL/GenBank/DDBJ databases">
        <title>Genome sequence of Levilinea saccharolytica DSM 16555.</title>
        <authorList>
            <person name="Hemp J."/>
            <person name="Ward L.M."/>
            <person name="Pace L.A."/>
            <person name="Fischer W.W."/>
        </authorList>
    </citation>
    <scope>NUCLEOTIDE SEQUENCE [LARGE SCALE GENOMIC DNA]</scope>
    <source>
        <strain evidence="1 2">KIBI-1</strain>
    </source>
</reference>
<dbReference type="NCBIfam" id="TIGR03309">
    <property type="entry name" value="matur_yqeB"/>
    <property type="match status" value="1"/>
</dbReference>
<dbReference type="InterPro" id="IPR036291">
    <property type="entry name" value="NAD(P)-bd_dom_sf"/>
</dbReference>
<organism evidence="1 2">
    <name type="scientific">Levilinea saccharolytica</name>
    <dbReference type="NCBI Taxonomy" id="229921"/>
    <lineage>
        <taxon>Bacteria</taxon>
        <taxon>Bacillati</taxon>
        <taxon>Chloroflexota</taxon>
        <taxon>Anaerolineae</taxon>
        <taxon>Anaerolineales</taxon>
        <taxon>Anaerolineaceae</taxon>
        <taxon>Levilinea</taxon>
    </lineage>
</organism>
<dbReference type="EMBL" id="LGCM01000027">
    <property type="protein sequence ID" value="KPL85128.1"/>
    <property type="molecule type" value="Genomic_DNA"/>
</dbReference>